<reference evidence="3" key="1">
    <citation type="submission" date="2016-10" db="EMBL/GenBank/DDBJ databases">
        <authorList>
            <person name="Varghese N."/>
            <person name="Submissions S."/>
        </authorList>
    </citation>
    <scope>NUCLEOTIDE SEQUENCE [LARGE SCALE GENOMIC DNA]</scope>
    <source>
        <strain evidence="3">BL36</strain>
    </source>
</reference>
<evidence type="ECO:0000256" key="1">
    <source>
        <dbReference type="SAM" id="MobiDB-lite"/>
    </source>
</evidence>
<sequence>MNHHSPPESLLPPEPDAQVGLVFRRLAGVRETYGEPALDRAVRATLVTLGRVAHEEAEAQARHLAERLAPPRPGVRVTSTARRHDADAFETGEDR</sequence>
<protein>
    <submittedName>
        <fullName evidence="2">Uncharacterized protein</fullName>
    </submittedName>
</protein>
<evidence type="ECO:0000313" key="3">
    <source>
        <dbReference type="Proteomes" id="UP000199048"/>
    </source>
</evidence>
<name>A0A1I4PTN2_9HYPH</name>
<feature type="compositionally biased region" description="Basic and acidic residues" evidence="1">
    <location>
        <begin position="82"/>
        <end position="95"/>
    </location>
</feature>
<organism evidence="2 3">
    <name type="scientific">Methylobacterium pseudosasicola</name>
    <dbReference type="NCBI Taxonomy" id="582667"/>
    <lineage>
        <taxon>Bacteria</taxon>
        <taxon>Pseudomonadati</taxon>
        <taxon>Pseudomonadota</taxon>
        <taxon>Alphaproteobacteria</taxon>
        <taxon>Hyphomicrobiales</taxon>
        <taxon>Methylobacteriaceae</taxon>
        <taxon>Methylobacterium</taxon>
    </lineage>
</organism>
<evidence type="ECO:0000313" key="2">
    <source>
        <dbReference type="EMBL" id="SFM31202.1"/>
    </source>
</evidence>
<keyword evidence="3" id="KW-1185">Reference proteome</keyword>
<dbReference type="RefSeq" id="WP_092044042.1">
    <property type="nucleotide sequence ID" value="NZ_FOTK01000026.1"/>
</dbReference>
<dbReference type="AlphaFoldDB" id="A0A1I4PTN2"/>
<feature type="region of interest" description="Disordered" evidence="1">
    <location>
        <begin position="65"/>
        <end position="95"/>
    </location>
</feature>
<dbReference type="STRING" id="582667.SAMN05192568_102662"/>
<proteinExistence type="predicted"/>
<dbReference type="Proteomes" id="UP000199048">
    <property type="component" value="Unassembled WGS sequence"/>
</dbReference>
<dbReference type="EMBL" id="FOTK01000026">
    <property type="protein sequence ID" value="SFM31202.1"/>
    <property type="molecule type" value="Genomic_DNA"/>
</dbReference>
<accession>A0A1I4PTN2</accession>
<gene>
    <name evidence="2" type="ORF">SAMN05192568_102662</name>
</gene>